<sequence length="190" mass="21123">MNGDVTRSSKNTFDYVYNSLGAEARFALYYNTIDNRADFFGASDRYEQNVGSGAKWYGGAEDVSRRFLTGLGADGSGSSYTFLMGSLLAGVNAPSIYEWRAEAGNSLMDAGFSNFSNLYNKTINNVVSWDINQLMIEQKILQPIHEKYLTERIIFRTASRISGVDILDYASRVRFGCKLLGYSEAQGCKP</sequence>
<gene>
    <name evidence="1" type="ORF">FE795_07185</name>
</gene>
<evidence type="ECO:0000313" key="2">
    <source>
        <dbReference type="Proteomes" id="UP000826050"/>
    </source>
</evidence>
<keyword evidence="2" id="KW-1185">Reference proteome</keyword>
<dbReference type="Proteomes" id="UP000826050">
    <property type="component" value="Chromosome"/>
</dbReference>
<protein>
    <submittedName>
        <fullName evidence="1">Hemagglutinin</fullName>
    </submittedName>
</protein>
<dbReference type="EMBL" id="CP049362">
    <property type="protein sequence ID" value="QXX80698.1"/>
    <property type="molecule type" value="Genomic_DNA"/>
</dbReference>
<reference evidence="1 2" key="1">
    <citation type="submission" date="2020-02" db="EMBL/GenBank/DDBJ databases">
        <title>Partial ammonium oxidation to N2 by heterotrophic bacteria.</title>
        <authorList>
            <person name="Wu M."/>
        </authorList>
    </citation>
    <scope>NUCLEOTIDE SEQUENCE [LARGE SCALE GENOMIC DNA]</scope>
    <source>
        <strain evidence="1 2">HO-1</strain>
    </source>
</reference>
<organism evidence="1 2">
    <name type="scientific">Alcaligenes ammonioxydans</name>
    <dbReference type="NCBI Taxonomy" id="2582914"/>
    <lineage>
        <taxon>Bacteria</taxon>
        <taxon>Pseudomonadati</taxon>
        <taxon>Pseudomonadota</taxon>
        <taxon>Betaproteobacteria</taxon>
        <taxon>Burkholderiales</taxon>
        <taxon>Alcaligenaceae</taxon>
        <taxon>Alcaligenes</taxon>
    </lineage>
</organism>
<evidence type="ECO:0000313" key="1">
    <source>
        <dbReference type="EMBL" id="QXX80698.1"/>
    </source>
</evidence>
<name>A0ABX8T099_9BURK</name>
<accession>A0ABX8T099</accession>
<proteinExistence type="predicted"/>